<evidence type="ECO:0000313" key="2">
    <source>
        <dbReference type="EMBL" id="MBV4487156.1"/>
    </source>
</evidence>
<keyword evidence="3" id="KW-1185">Reference proteome</keyword>
<name>A0A923F5I3_9PSED</name>
<protein>
    <recommendedName>
        <fullName evidence="4">Host nuclease inhibitor protein</fullName>
    </recommendedName>
</protein>
<gene>
    <name evidence="2" type="ORF">HU727_016310</name>
    <name evidence="1" type="ORF">HU727_15135</name>
</gene>
<comment type="caution">
    <text evidence="1">The sequence shown here is derived from an EMBL/GenBank/DDBJ whole genome shotgun (WGS) entry which is preliminary data.</text>
</comment>
<evidence type="ECO:0000313" key="1">
    <source>
        <dbReference type="EMBL" id="MBC3342976.1"/>
    </source>
</evidence>
<dbReference type="EMBL" id="JABWQP020000007">
    <property type="protein sequence ID" value="MBV4487156.1"/>
    <property type="molecule type" value="Genomic_DNA"/>
</dbReference>
<evidence type="ECO:0008006" key="4">
    <source>
        <dbReference type="Google" id="ProtNLM"/>
    </source>
</evidence>
<dbReference type="AlphaFoldDB" id="A0A923F5I3"/>
<organism evidence="1">
    <name type="scientific">Pseudomonas khorasanensis</name>
    <dbReference type="NCBI Taxonomy" id="2745508"/>
    <lineage>
        <taxon>Bacteria</taxon>
        <taxon>Pseudomonadati</taxon>
        <taxon>Pseudomonadota</taxon>
        <taxon>Gammaproteobacteria</taxon>
        <taxon>Pseudomonadales</taxon>
        <taxon>Pseudomonadaceae</taxon>
        <taxon>Pseudomonas</taxon>
    </lineage>
</organism>
<dbReference type="EMBL" id="JABWQP010000007">
    <property type="protein sequence ID" value="MBC3342976.1"/>
    <property type="molecule type" value="Genomic_DNA"/>
</dbReference>
<accession>A0A923F5I3</accession>
<reference evidence="1 3" key="1">
    <citation type="journal article" date="2020" name="Microorganisms">
        <title>Reliable Identification of Environmental Pseudomonas Isolates Using the rpoD Gene.</title>
        <authorList>
            <consortium name="The Broad Institute Genome Sequencing Platform"/>
            <person name="Girard L."/>
            <person name="Lood C."/>
            <person name="Rokni-Zadeh H."/>
            <person name="van Noort V."/>
            <person name="Lavigne R."/>
            <person name="De Mot R."/>
        </authorList>
    </citation>
    <scope>NUCLEOTIDE SEQUENCE</scope>
    <source>
        <strain evidence="1 3">SWRI153</strain>
    </source>
</reference>
<dbReference type="RefSeq" id="WP_186532575.1">
    <property type="nucleotide sequence ID" value="NZ_JABWQP020000007.1"/>
</dbReference>
<reference evidence="2" key="3">
    <citation type="submission" date="2021-06" db="EMBL/GenBank/DDBJ databases">
        <title>Updating the genus Pseudomonas: Description of 43 new species and partition of the Pseudomonas putida group.</title>
        <authorList>
            <person name="Girard L."/>
            <person name="Lood C."/>
            <person name="Vandamme P."/>
            <person name="Rokni-Zadeh H."/>
            <person name="Van Noort V."/>
            <person name="Hofte M."/>
            <person name="Lavigne R."/>
            <person name="De Mot R."/>
        </authorList>
    </citation>
    <scope>NUCLEOTIDE SEQUENCE</scope>
    <source>
        <strain evidence="2">SWRI153</strain>
    </source>
</reference>
<proteinExistence type="predicted"/>
<evidence type="ECO:0000313" key="3">
    <source>
        <dbReference type="Proteomes" id="UP000648816"/>
    </source>
</evidence>
<dbReference type="Proteomes" id="UP000648816">
    <property type="component" value="Unassembled WGS sequence"/>
</dbReference>
<reference evidence="1" key="2">
    <citation type="submission" date="2020-07" db="EMBL/GenBank/DDBJ databases">
        <authorList>
            <person name="Lood C."/>
            <person name="Girard L."/>
        </authorList>
    </citation>
    <scope>NUCLEOTIDE SEQUENCE</scope>
    <source>
        <strain evidence="1">SWRI153</strain>
    </source>
</reference>
<sequence>MSEKNIKAIMDQAQVFASSWSMVGGPFAADDQLERAEEEKVELQKLVTHALEGSVNAPQDVGEMIQSLLAWHKRQADQLQIISDNAKEGVTLQLGIEDPVEIALTKDMAKGLRIGLVLALERLGKLPISVSHDGDDDPDLDDDE</sequence>